<reference evidence="1 2" key="1">
    <citation type="submission" date="2016-11" db="EMBL/GenBank/DDBJ databases">
        <authorList>
            <person name="Jaros S."/>
            <person name="Januszkiewicz K."/>
            <person name="Wedrychowicz H."/>
        </authorList>
    </citation>
    <scope>NUCLEOTIDE SEQUENCE [LARGE SCALE GENOMIC DNA]</scope>
    <source>
        <strain evidence="1 2">DSM 22807</strain>
    </source>
</reference>
<gene>
    <name evidence="1" type="ORF">SAMN05444337_1441</name>
</gene>
<proteinExistence type="predicted"/>
<dbReference type="Proteomes" id="UP000184232">
    <property type="component" value="Unassembled WGS sequence"/>
</dbReference>
<name>A0A1M6H614_9FLAO</name>
<dbReference type="RefSeq" id="WP_072783505.1">
    <property type="nucleotide sequence ID" value="NZ_CP045292.1"/>
</dbReference>
<protein>
    <submittedName>
        <fullName evidence="1">Outer membrane protein beta-barrel domain-containing protein</fullName>
    </submittedName>
</protein>
<dbReference type="AlphaFoldDB" id="A0A1M6H614"/>
<evidence type="ECO:0000313" key="1">
    <source>
        <dbReference type="EMBL" id="SHJ17658.1"/>
    </source>
</evidence>
<evidence type="ECO:0000313" key="2">
    <source>
        <dbReference type="Proteomes" id="UP000184232"/>
    </source>
</evidence>
<dbReference type="EMBL" id="FQZH01000002">
    <property type="protein sequence ID" value="SHJ17658.1"/>
    <property type="molecule type" value="Genomic_DNA"/>
</dbReference>
<accession>A0A1M6H614</accession>
<organism evidence="1 2">
    <name type="scientific">Flavobacterium haoranii</name>
    <dbReference type="NCBI Taxonomy" id="683124"/>
    <lineage>
        <taxon>Bacteria</taxon>
        <taxon>Pseudomonadati</taxon>
        <taxon>Bacteroidota</taxon>
        <taxon>Flavobacteriia</taxon>
        <taxon>Flavobacteriales</taxon>
        <taxon>Flavobacteriaceae</taxon>
        <taxon>Flavobacterium</taxon>
    </lineage>
</organism>
<sequence>MKIFTIILFFTSLSYSQITKNNWLVGGSGNFKTTKTEKLSDGTKPYDDRTIFSISPNIGYFFYDKLAGGISLSYTYDNIFEDYQYFGVGPFVRYYFLNSEKRINIFLQGNYNYYEGGSKTVDGNDNGKFHNNGYGFKAGSAIFLNSSVAVELSLDYISNKLNSTLREETFMIGVGFQIHLEK</sequence>
<dbReference type="STRING" id="683124.SAMN05444337_1441"/>
<dbReference type="OrthoDB" id="945117at2"/>
<dbReference type="Gene3D" id="2.40.160.20">
    <property type="match status" value="1"/>
</dbReference>
<dbReference type="InterPro" id="IPR011250">
    <property type="entry name" value="OMP/PagP_B-barrel"/>
</dbReference>
<keyword evidence="2" id="KW-1185">Reference proteome</keyword>
<dbReference type="SUPFAM" id="SSF56925">
    <property type="entry name" value="OMPA-like"/>
    <property type="match status" value="1"/>
</dbReference>